<dbReference type="RefSeq" id="WP_094035524.1">
    <property type="nucleotide sequence ID" value="NZ_CP022540.1"/>
</dbReference>
<dbReference type="EMBL" id="CP022540">
    <property type="protein sequence ID" value="ASP21638.1"/>
    <property type="molecule type" value="Genomic_DNA"/>
</dbReference>
<reference evidence="2 3" key="1">
    <citation type="submission" date="2017-07" db="EMBL/GenBank/DDBJ databases">
        <title>Genome Sequence of Antarctobacter heliothermus Strain SMS3 Isolated from a culture of the Diatom Skeletonema marinoi.</title>
        <authorList>
            <person name="Topel M."/>
            <person name="Pinder M.I.M."/>
            <person name="Johansson O.N."/>
            <person name="Kourtchenko O."/>
            <person name="Godhe A."/>
            <person name="Clarke A.K."/>
        </authorList>
    </citation>
    <scope>NUCLEOTIDE SEQUENCE [LARGE SCALE GENOMIC DNA]</scope>
    <source>
        <strain evidence="2 3">SMS3</strain>
    </source>
</reference>
<gene>
    <name evidence="2" type="ORF">ANTHELSMS3_02986</name>
</gene>
<feature type="transmembrane region" description="Helical" evidence="1">
    <location>
        <begin position="55"/>
        <end position="79"/>
    </location>
</feature>
<dbReference type="Proteomes" id="UP000203589">
    <property type="component" value="Chromosome"/>
</dbReference>
<keyword evidence="1" id="KW-0472">Membrane</keyword>
<evidence type="ECO:0000313" key="3">
    <source>
        <dbReference type="Proteomes" id="UP000203589"/>
    </source>
</evidence>
<organism evidence="2 3">
    <name type="scientific">Antarctobacter heliothermus</name>
    <dbReference type="NCBI Taxonomy" id="74033"/>
    <lineage>
        <taxon>Bacteria</taxon>
        <taxon>Pseudomonadati</taxon>
        <taxon>Pseudomonadota</taxon>
        <taxon>Alphaproteobacteria</taxon>
        <taxon>Rhodobacterales</taxon>
        <taxon>Roseobacteraceae</taxon>
        <taxon>Antarctobacter</taxon>
    </lineage>
</organism>
<dbReference type="KEGG" id="aht:ANTHELSMS3_02986"/>
<sequence length="85" mass="9060">MALTEIAQTGYAETKDKAPENTLPVNIDGLARRLVGAAMTIAAFLLWLVPEGITLPSVLLIKLGISIVFLGVGLSLMTVPKKLRD</sequence>
<keyword evidence="3" id="KW-1185">Reference proteome</keyword>
<keyword evidence="1" id="KW-0812">Transmembrane</keyword>
<dbReference type="AlphaFoldDB" id="A0A222E6L6"/>
<dbReference type="OrthoDB" id="7860996at2"/>
<feature type="transmembrane region" description="Helical" evidence="1">
    <location>
        <begin position="30"/>
        <end position="49"/>
    </location>
</feature>
<keyword evidence="1" id="KW-1133">Transmembrane helix</keyword>
<accession>A0A222E6L6</accession>
<evidence type="ECO:0000256" key="1">
    <source>
        <dbReference type="SAM" id="Phobius"/>
    </source>
</evidence>
<evidence type="ECO:0000313" key="2">
    <source>
        <dbReference type="EMBL" id="ASP21638.1"/>
    </source>
</evidence>
<name>A0A222E6L6_9RHOB</name>
<proteinExistence type="predicted"/>
<protein>
    <submittedName>
        <fullName evidence="2">Uncharacterized protein</fullName>
    </submittedName>
</protein>